<keyword evidence="3" id="KW-1185">Reference proteome</keyword>
<organism evidence="2 3">
    <name type="scientific">Sinomonas atrocyanea</name>
    <dbReference type="NCBI Taxonomy" id="37927"/>
    <lineage>
        <taxon>Bacteria</taxon>
        <taxon>Bacillati</taxon>
        <taxon>Actinomycetota</taxon>
        <taxon>Actinomycetes</taxon>
        <taxon>Micrococcales</taxon>
        <taxon>Micrococcaceae</taxon>
        <taxon>Sinomonas</taxon>
    </lineage>
</organism>
<protein>
    <submittedName>
        <fullName evidence="2">Uncharacterized protein</fullName>
    </submittedName>
</protein>
<accession>A0A127A3H4</accession>
<feature type="compositionally biased region" description="Polar residues" evidence="1">
    <location>
        <begin position="1"/>
        <end position="18"/>
    </location>
</feature>
<reference evidence="2 3" key="1">
    <citation type="submission" date="2016-02" db="EMBL/GenBank/DDBJ databases">
        <title>Complete genome of Sinomonas atrocyanea KCTC 3377.</title>
        <authorList>
            <person name="Kim K.M."/>
        </authorList>
    </citation>
    <scope>NUCLEOTIDE SEQUENCE [LARGE SCALE GENOMIC DNA]</scope>
    <source>
        <strain evidence="2 3">KCTC 3377</strain>
    </source>
</reference>
<dbReference type="Proteomes" id="UP000070134">
    <property type="component" value="Chromosome"/>
</dbReference>
<dbReference type="EMBL" id="CP014518">
    <property type="protein sequence ID" value="AMM33737.1"/>
    <property type="molecule type" value="Genomic_DNA"/>
</dbReference>
<dbReference type="STRING" id="37927.SA2016_3072"/>
<dbReference type="RefSeq" id="WP_066499662.1">
    <property type="nucleotide sequence ID" value="NZ_BJMO01000055.1"/>
</dbReference>
<dbReference type="OrthoDB" id="4858440at2"/>
<dbReference type="KEGG" id="satk:SA2016_3072"/>
<sequence>MTTATHPTPSDGTSSRDTSAAAPEQIGLGFAEVLALLAFHGGDSVEATAALLGVDHFAHVEDIISAGASSLVARSYALVDARGELTVEGAVAGIAVALGGAERRMLLTLEASGWTDRIVLLEAPEVAILLRPRAYGTWWALPQPADVPGAEATLSLVRGHLAEHPAGRVTVERHLEGQGVSLTVRRADDGGWLLGQTVPEGEEPTEYPADDADLLVTLRAVRGDLP</sequence>
<name>A0A127A3H4_9MICC</name>
<evidence type="ECO:0000313" key="3">
    <source>
        <dbReference type="Proteomes" id="UP000070134"/>
    </source>
</evidence>
<evidence type="ECO:0000313" key="2">
    <source>
        <dbReference type="EMBL" id="AMM33737.1"/>
    </source>
</evidence>
<gene>
    <name evidence="2" type="ORF">SA2016_3072</name>
</gene>
<evidence type="ECO:0000256" key="1">
    <source>
        <dbReference type="SAM" id="MobiDB-lite"/>
    </source>
</evidence>
<proteinExistence type="predicted"/>
<dbReference type="AlphaFoldDB" id="A0A127A3H4"/>
<feature type="region of interest" description="Disordered" evidence="1">
    <location>
        <begin position="1"/>
        <end position="21"/>
    </location>
</feature>